<dbReference type="AlphaFoldDB" id="A0A0F9IVP6"/>
<reference evidence="2" key="1">
    <citation type="journal article" date="2015" name="Nature">
        <title>Complex archaea that bridge the gap between prokaryotes and eukaryotes.</title>
        <authorList>
            <person name="Spang A."/>
            <person name="Saw J.H."/>
            <person name="Jorgensen S.L."/>
            <person name="Zaremba-Niedzwiedzka K."/>
            <person name="Martijn J."/>
            <person name="Lind A.E."/>
            <person name="van Eijk R."/>
            <person name="Schleper C."/>
            <person name="Guy L."/>
            <person name="Ettema T.J."/>
        </authorList>
    </citation>
    <scope>NUCLEOTIDE SEQUENCE</scope>
</reference>
<keyword evidence="1" id="KW-1133">Transmembrane helix</keyword>
<name>A0A0F9IVP6_9ZZZZ</name>
<sequence>MIEFIIGLAFFAFLLSLFFLIGHAMAKLKDGWWCIDAFEAIGNGFCWCVGTVAISSILYWIGWILLNAAF</sequence>
<feature type="transmembrane region" description="Helical" evidence="1">
    <location>
        <begin position="42"/>
        <end position="66"/>
    </location>
</feature>
<protein>
    <submittedName>
        <fullName evidence="2">Uncharacterized protein</fullName>
    </submittedName>
</protein>
<keyword evidence="1" id="KW-0472">Membrane</keyword>
<comment type="caution">
    <text evidence="2">The sequence shown here is derived from an EMBL/GenBank/DDBJ whole genome shotgun (WGS) entry which is preliminary data.</text>
</comment>
<keyword evidence="1" id="KW-0812">Transmembrane</keyword>
<proteinExistence type="predicted"/>
<dbReference type="EMBL" id="LAZR01012992">
    <property type="protein sequence ID" value="KKM24114.1"/>
    <property type="molecule type" value="Genomic_DNA"/>
</dbReference>
<accession>A0A0F9IVP6</accession>
<gene>
    <name evidence="2" type="ORF">LCGC14_1608430</name>
</gene>
<evidence type="ECO:0000256" key="1">
    <source>
        <dbReference type="SAM" id="Phobius"/>
    </source>
</evidence>
<organism evidence="2">
    <name type="scientific">marine sediment metagenome</name>
    <dbReference type="NCBI Taxonomy" id="412755"/>
    <lineage>
        <taxon>unclassified sequences</taxon>
        <taxon>metagenomes</taxon>
        <taxon>ecological metagenomes</taxon>
    </lineage>
</organism>
<evidence type="ECO:0000313" key="2">
    <source>
        <dbReference type="EMBL" id="KKM24114.1"/>
    </source>
</evidence>